<feature type="coiled-coil region" evidence="7">
    <location>
        <begin position="111"/>
        <end position="176"/>
    </location>
</feature>
<evidence type="ECO:0000259" key="9">
    <source>
        <dbReference type="PROSITE" id="PS50217"/>
    </source>
</evidence>
<dbReference type="PANTHER" id="PTHR46542">
    <property type="entry name" value="X-BOX BINDING PROTEIN 1"/>
    <property type="match status" value="1"/>
</dbReference>
<dbReference type="PROSITE" id="PS50217">
    <property type="entry name" value="BZIP"/>
    <property type="match status" value="1"/>
</dbReference>
<organism evidence="10 11">
    <name type="scientific">Trichomalopsis sarcophagae</name>
    <dbReference type="NCBI Taxonomy" id="543379"/>
    <lineage>
        <taxon>Eukaryota</taxon>
        <taxon>Metazoa</taxon>
        <taxon>Ecdysozoa</taxon>
        <taxon>Arthropoda</taxon>
        <taxon>Hexapoda</taxon>
        <taxon>Insecta</taxon>
        <taxon>Pterygota</taxon>
        <taxon>Neoptera</taxon>
        <taxon>Endopterygota</taxon>
        <taxon>Hymenoptera</taxon>
        <taxon>Apocrita</taxon>
        <taxon>Proctotrupomorpha</taxon>
        <taxon>Chalcidoidea</taxon>
        <taxon>Pteromalidae</taxon>
        <taxon>Pteromalinae</taxon>
        <taxon>Trichomalopsis</taxon>
    </lineage>
</organism>
<dbReference type="GO" id="GO:0000981">
    <property type="term" value="F:DNA-binding transcription factor activity, RNA polymerase II-specific"/>
    <property type="evidence" value="ECO:0007669"/>
    <property type="project" value="TreeGrafter"/>
</dbReference>
<dbReference type="PANTHER" id="PTHR46542:SF1">
    <property type="entry name" value="X-BOX BINDING PROTEIN 1"/>
    <property type="match status" value="1"/>
</dbReference>
<gene>
    <name evidence="10" type="ORF">TSAR_006512</name>
</gene>
<keyword evidence="2" id="KW-0805">Transcription regulation</keyword>
<dbReference type="GO" id="GO:0000977">
    <property type="term" value="F:RNA polymerase II transcription regulatory region sequence-specific DNA binding"/>
    <property type="evidence" value="ECO:0007669"/>
    <property type="project" value="TreeGrafter"/>
</dbReference>
<dbReference type="Gene3D" id="1.20.5.170">
    <property type="match status" value="1"/>
</dbReference>
<reference evidence="10 11" key="1">
    <citation type="journal article" date="2017" name="Curr. Biol.">
        <title>The Evolution of Venom by Co-option of Single-Copy Genes.</title>
        <authorList>
            <person name="Martinson E.O."/>
            <person name="Mrinalini"/>
            <person name="Kelkar Y.D."/>
            <person name="Chang C.H."/>
            <person name="Werren J.H."/>
        </authorList>
    </citation>
    <scope>NUCLEOTIDE SEQUENCE [LARGE SCALE GENOMIC DNA]</scope>
    <source>
        <strain evidence="10 11">Alberta</strain>
        <tissue evidence="10">Whole body</tissue>
    </source>
</reference>
<evidence type="ECO:0000256" key="5">
    <source>
        <dbReference type="ARBA" id="ARBA00023242"/>
    </source>
</evidence>
<evidence type="ECO:0000313" key="10">
    <source>
        <dbReference type="EMBL" id="OXU23727.1"/>
    </source>
</evidence>
<evidence type="ECO:0000256" key="3">
    <source>
        <dbReference type="ARBA" id="ARBA00023125"/>
    </source>
</evidence>
<dbReference type="PROSITE" id="PS00036">
    <property type="entry name" value="BZIP_BASIC"/>
    <property type="match status" value="1"/>
</dbReference>
<dbReference type="OrthoDB" id="20960at2759"/>
<evidence type="ECO:0000256" key="1">
    <source>
        <dbReference type="ARBA" id="ARBA00022843"/>
    </source>
</evidence>
<dbReference type="GO" id="GO:0005634">
    <property type="term" value="C:nucleus"/>
    <property type="evidence" value="ECO:0007669"/>
    <property type="project" value="TreeGrafter"/>
</dbReference>
<dbReference type="SMART" id="SM00338">
    <property type="entry name" value="BRLZ"/>
    <property type="match status" value="1"/>
</dbReference>
<keyword evidence="3" id="KW-0238">DNA-binding</keyword>
<keyword evidence="7" id="KW-0175">Coiled coil</keyword>
<dbReference type="InterPro" id="IPR004827">
    <property type="entry name" value="bZIP"/>
</dbReference>
<feature type="domain" description="BZIP" evidence="9">
    <location>
        <begin position="100"/>
        <end position="163"/>
    </location>
</feature>
<name>A0A232EZN6_9HYME</name>
<keyword evidence="5" id="KW-0539">Nucleus</keyword>
<dbReference type="STRING" id="543379.A0A232EZN6"/>
<dbReference type="EMBL" id="NNAY01001516">
    <property type="protein sequence ID" value="OXU23727.1"/>
    <property type="molecule type" value="Genomic_DNA"/>
</dbReference>
<dbReference type="CDD" id="cd14691">
    <property type="entry name" value="bZIP_XBP1"/>
    <property type="match status" value="1"/>
</dbReference>
<dbReference type="AlphaFoldDB" id="A0A232EZN6"/>
<comment type="caution">
    <text evidence="10">The sequence shown here is derived from an EMBL/GenBank/DDBJ whole genome shotgun (WGS) entry which is preliminary data.</text>
</comment>
<feature type="region of interest" description="Disordered" evidence="8">
    <location>
        <begin position="44"/>
        <end position="98"/>
    </location>
</feature>
<proteinExistence type="predicted"/>
<evidence type="ECO:0000256" key="7">
    <source>
        <dbReference type="SAM" id="Coils"/>
    </source>
</evidence>
<protein>
    <recommendedName>
        <fullName evidence="6">X-box-binding protein 1</fullName>
    </recommendedName>
</protein>
<keyword evidence="1" id="KW-0832">Ubl conjugation</keyword>
<sequence length="473" mass="51930">MSALKSVIITLPAKAATAPTIIDKTAASKLNFTTSILMDKIKVESGATQQQQQQQQQPSKKQLPVPSPLKHMELDGLLFKQESNQPSRGKKRRLDHLTWEEKLQRKKLKNRVAAQTSRDRKKAKLDELEDAVRQLREQNDRLTKECSILRMQNESLVTETRRLKQDNKELMELKERKEEPTATTCATCQARVGCTVPALGSAVSPLNPLQQGGTVQTARALTLSSSASILLKILTLYLLSKTCLANSKPTTTTSSDSRSSPKAFCERLPLRWKQVLLSQMSRWSPVKKESTKKFDDTEKMVGQTPNYVEADTSGGSVAIVNPTTQNIPKAVTSIVPTLTLNSSGPITIAENIEIKEEPMHDAEMVYGTYDEATNCITIIYPEDEVITRLSPNTIPIQSKQLLASPSHSYDSMSPASLHSDDADVAAGKLDCTAHSDGGYESHGSPASSDVAGANNALTDLWHESFSELFPSLA</sequence>
<evidence type="ECO:0000256" key="4">
    <source>
        <dbReference type="ARBA" id="ARBA00023163"/>
    </source>
</evidence>
<evidence type="ECO:0000256" key="6">
    <source>
        <dbReference type="ARBA" id="ARBA00040165"/>
    </source>
</evidence>
<evidence type="ECO:0000256" key="2">
    <source>
        <dbReference type="ARBA" id="ARBA00023015"/>
    </source>
</evidence>
<keyword evidence="4" id="KW-0804">Transcription</keyword>
<keyword evidence="11" id="KW-1185">Reference proteome</keyword>
<accession>A0A232EZN6</accession>
<dbReference type="InterPro" id="IPR046347">
    <property type="entry name" value="bZIP_sf"/>
</dbReference>
<dbReference type="Pfam" id="PF00170">
    <property type="entry name" value="bZIP_1"/>
    <property type="match status" value="1"/>
</dbReference>
<evidence type="ECO:0000313" key="11">
    <source>
        <dbReference type="Proteomes" id="UP000215335"/>
    </source>
</evidence>
<dbReference type="SUPFAM" id="SSF57959">
    <property type="entry name" value="Leucine zipper domain"/>
    <property type="match status" value="1"/>
</dbReference>
<evidence type="ECO:0000256" key="8">
    <source>
        <dbReference type="SAM" id="MobiDB-lite"/>
    </source>
</evidence>
<dbReference type="InterPro" id="IPR052470">
    <property type="entry name" value="ER_Stress-Reg_TF"/>
</dbReference>
<dbReference type="Proteomes" id="UP000215335">
    <property type="component" value="Unassembled WGS sequence"/>
</dbReference>